<gene>
    <name evidence="7" type="ORF">L9F63_015663</name>
</gene>
<reference evidence="7" key="2">
    <citation type="submission" date="2023-05" db="EMBL/GenBank/DDBJ databases">
        <authorList>
            <person name="Fouks B."/>
        </authorList>
    </citation>
    <scope>NUCLEOTIDE SEQUENCE</scope>
    <source>
        <strain evidence="7">Stay&amp;Tobe</strain>
        <tissue evidence="7">Testes</tissue>
    </source>
</reference>
<name>A0AAD8A6H6_DIPPU</name>
<dbReference type="GO" id="GO:0050839">
    <property type="term" value="F:cell adhesion molecule binding"/>
    <property type="evidence" value="ECO:0007669"/>
    <property type="project" value="TreeGrafter"/>
</dbReference>
<dbReference type="EMBL" id="JASPKZ010003817">
    <property type="protein sequence ID" value="KAJ9592667.1"/>
    <property type="molecule type" value="Genomic_DNA"/>
</dbReference>
<dbReference type="Gene3D" id="2.60.40.10">
    <property type="entry name" value="Immunoglobulins"/>
    <property type="match status" value="1"/>
</dbReference>
<keyword evidence="3" id="KW-1015">Disulfide bond</keyword>
<feature type="non-terminal residue" evidence="7">
    <location>
        <position position="1"/>
    </location>
</feature>
<sequence length="86" mass="9496">PPEVRLQGVPLHDLEESRDDVVLRCVADANPPAKIVWKRSGRSEIVSLEETLQFRPVGRQNSGTYTCEAKNLVGASEPLTVDLNVK</sequence>
<comment type="caution">
    <text evidence="7">The sequence shown here is derived from an EMBL/GenBank/DDBJ whole genome shotgun (WGS) entry which is preliminary data.</text>
</comment>
<accession>A0AAD8A6H6</accession>
<dbReference type="InterPro" id="IPR003598">
    <property type="entry name" value="Ig_sub2"/>
</dbReference>
<dbReference type="Proteomes" id="UP001233999">
    <property type="component" value="Unassembled WGS sequence"/>
</dbReference>
<comment type="subcellular location">
    <subcellularLocation>
        <location evidence="1">Membrane</location>
        <topology evidence="1">Single-pass type I membrane protein</topology>
    </subcellularLocation>
</comment>
<dbReference type="PANTHER" id="PTHR11640">
    <property type="entry name" value="NEPHRIN"/>
    <property type="match status" value="1"/>
</dbReference>
<dbReference type="InterPro" id="IPR036179">
    <property type="entry name" value="Ig-like_dom_sf"/>
</dbReference>
<evidence type="ECO:0000259" key="6">
    <source>
        <dbReference type="PROSITE" id="PS50835"/>
    </source>
</evidence>
<evidence type="ECO:0000256" key="5">
    <source>
        <dbReference type="ARBA" id="ARBA00023319"/>
    </source>
</evidence>
<evidence type="ECO:0000313" key="7">
    <source>
        <dbReference type="EMBL" id="KAJ9592667.1"/>
    </source>
</evidence>
<dbReference type="CDD" id="cd00096">
    <property type="entry name" value="Ig"/>
    <property type="match status" value="1"/>
</dbReference>
<keyword evidence="4" id="KW-0325">Glycoprotein</keyword>
<protein>
    <recommendedName>
        <fullName evidence="6">Ig-like domain-containing protein</fullName>
    </recommendedName>
</protein>
<dbReference type="AlphaFoldDB" id="A0AAD8A6H6"/>
<dbReference type="PANTHER" id="PTHR11640:SF154">
    <property type="entry name" value="IRREGULAR CHIASM C-ROUGHEST PROTEIN-LIKE PROTEIN"/>
    <property type="match status" value="1"/>
</dbReference>
<keyword evidence="8" id="KW-1185">Reference proteome</keyword>
<keyword evidence="5" id="KW-0393">Immunoglobulin domain</keyword>
<evidence type="ECO:0000256" key="3">
    <source>
        <dbReference type="ARBA" id="ARBA00023157"/>
    </source>
</evidence>
<reference evidence="7" key="1">
    <citation type="journal article" date="2023" name="IScience">
        <title>Live-bearing cockroach genome reveals convergent evolutionary mechanisms linked to viviparity in insects and beyond.</title>
        <authorList>
            <person name="Fouks B."/>
            <person name="Harrison M.C."/>
            <person name="Mikhailova A.A."/>
            <person name="Marchal E."/>
            <person name="English S."/>
            <person name="Carruthers M."/>
            <person name="Jennings E.C."/>
            <person name="Chiamaka E.L."/>
            <person name="Frigard R.A."/>
            <person name="Pippel M."/>
            <person name="Attardo G.M."/>
            <person name="Benoit J.B."/>
            <person name="Bornberg-Bauer E."/>
            <person name="Tobe S.S."/>
        </authorList>
    </citation>
    <scope>NUCLEOTIDE SEQUENCE</scope>
    <source>
        <strain evidence="7">Stay&amp;Tobe</strain>
    </source>
</reference>
<dbReference type="PROSITE" id="PS50835">
    <property type="entry name" value="IG_LIKE"/>
    <property type="match status" value="1"/>
</dbReference>
<dbReference type="SMART" id="SM00408">
    <property type="entry name" value="IGc2"/>
    <property type="match status" value="1"/>
</dbReference>
<dbReference type="InterPro" id="IPR003599">
    <property type="entry name" value="Ig_sub"/>
</dbReference>
<evidence type="ECO:0000313" key="8">
    <source>
        <dbReference type="Proteomes" id="UP001233999"/>
    </source>
</evidence>
<proteinExistence type="predicted"/>
<dbReference type="GO" id="GO:0098609">
    <property type="term" value="P:cell-cell adhesion"/>
    <property type="evidence" value="ECO:0007669"/>
    <property type="project" value="TreeGrafter"/>
</dbReference>
<dbReference type="InterPro" id="IPR051275">
    <property type="entry name" value="Cell_adhesion_signaling"/>
</dbReference>
<evidence type="ECO:0000256" key="2">
    <source>
        <dbReference type="ARBA" id="ARBA00023136"/>
    </source>
</evidence>
<dbReference type="InterPro" id="IPR007110">
    <property type="entry name" value="Ig-like_dom"/>
</dbReference>
<evidence type="ECO:0000256" key="4">
    <source>
        <dbReference type="ARBA" id="ARBA00023180"/>
    </source>
</evidence>
<dbReference type="Pfam" id="PF13927">
    <property type="entry name" value="Ig_3"/>
    <property type="match status" value="1"/>
</dbReference>
<dbReference type="InterPro" id="IPR013783">
    <property type="entry name" value="Ig-like_fold"/>
</dbReference>
<evidence type="ECO:0000256" key="1">
    <source>
        <dbReference type="ARBA" id="ARBA00004479"/>
    </source>
</evidence>
<dbReference type="GO" id="GO:0005886">
    <property type="term" value="C:plasma membrane"/>
    <property type="evidence" value="ECO:0007669"/>
    <property type="project" value="TreeGrafter"/>
</dbReference>
<organism evidence="7 8">
    <name type="scientific">Diploptera punctata</name>
    <name type="common">Pacific beetle cockroach</name>
    <dbReference type="NCBI Taxonomy" id="6984"/>
    <lineage>
        <taxon>Eukaryota</taxon>
        <taxon>Metazoa</taxon>
        <taxon>Ecdysozoa</taxon>
        <taxon>Arthropoda</taxon>
        <taxon>Hexapoda</taxon>
        <taxon>Insecta</taxon>
        <taxon>Pterygota</taxon>
        <taxon>Neoptera</taxon>
        <taxon>Polyneoptera</taxon>
        <taxon>Dictyoptera</taxon>
        <taxon>Blattodea</taxon>
        <taxon>Blaberoidea</taxon>
        <taxon>Blaberidae</taxon>
        <taxon>Diplopterinae</taxon>
        <taxon>Diploptera</taxon>
    </lineage>
</organism>
<dbReference type="SUPFAM" id="SSF48726">
    <property type="entry name" value="Immunoglobulin"/>
    <property type="match status" value="1"/>
</dbReference>
<dbReference type="GO" id="GO:0005911">
    <property type="term" value="C:cell-cell junction"/>
    <property type="evidence" value="ECO:0007669"/>
    <property type="project" value="TreeGrafter"/>
</dbReference>
<keyword evidence="2" id="KW-0472">Membrane</keyword>
<feature type="non-terminal residue" evidence="7">
    <location>
        <position position="86"/>
    </location>
</feature>
<feature type="domain" description="Ig-like" evidence="6">
    <location>
        <begin position="2"/>
        <end position="84"/>
    </location>
</feature>
<dbReference type="SMART" id="SM00409">
    <property type="entry name" value="IG"/>
    <property type="match status" value="1"/>
</dbReference>